<dbReference type="PANTHER" id="PTHR37997:SF1">
    <property type="entry name" value="TRANSMEMBRANE PROTEIN C1ORF162"/>
    <property type="match status" value="1"/>
</dbReference>
<organism evidence="3 4">
    <name type="scientific">Myotis myotis</name>
    <name type="common">Greater mouse-eared bat</name>
    <name type="synonym">Vespertilio myotis</name>
    <dbReference type="NCBI Taxonomy" id="51298"/>
    <lineage>
        <taxon>Eukaryota</taxon>
        <taxon>Metazoa</taxon>
        <taxon>Chordata</taxon>
        <taxon>Craniata</taxon>
        <taxon>Vertebrata</taxon>
        <taxon>Euteleostomi</taxon>
        <taxon>Mammalia</taxon>
        <taxon>Eutheria</taxon>
        <taxon>Laurasiatheria</taxon>
        <taxon>Chiroptera</taxon>
        <taxon>Yangochiroptera</taxon>
        <taxon>Vespertilionidae</taxon>
        <taxon>Myotis</taxon>
    </lineage>
</organism>
<evidence type="ECO:0000313" key="3">
    <source>
        <dbReference type="EMBL" id="KAF6290288.1"/>
    </source>
</evidence>
<feature type="transmembrane region" description="Helical" evidence="2">
    <location>
        <begin position="63"/>
        <end position="87"/>
    </location>
</feature>
<dbReference type="EMBL" id="JABWUV010000018">
    <property type="protein sequence ID" value="KAF6290288.1"/>
    <property type="molecule type" value="Genomic_DNA"/>
</dbReference>
<keyword evidence="2" id="KW-1133">Transmembrane helix</keyword>
<name>A0A7J7SPC7_MYOMY</name>
<keyword evidence="2" id="KW-0812">Transmembrane</keyword>
<evidence type="ECO:0000256" key="1">
    <source>
        <dbReference type="SAM" id="MobiDB-lite"/>
    </source>
</evidence>
<protein>
    <submittedName>
        <fullName evidence="3">Uncharacterized protein</fullName>
    </submittedName>
</protein>
<feature type="region of interest" description="Disordered" evidence="1">
    <location>
        <begin position="24"/>
        <end position="55"/>
    </location>
</feature>
<dbReference type="VEuPathDB" id="HostDB:CUNH1orf162"/>
<keyword evidence="4" id="KW-1185">Reference proteome</keyword>
<evidence type="ECO:0000313" key="4">
    <source>
        <dbReference type="Proteomes" id="UP000527355"/>
    </source>
</evidence>
<keyword evidence="2" id="KW-0472">Membrane</keyword>
<sequence>MAIWKILVPDKMRKGSLRGSFFISGEDRMGGSQSKNDPNTDKGVHTTTAPRITPAPCPSDKELHLALAFLAGSLLTLLLMALVFFIIKSYRKCEWPREMGQQFFLCC</sequence>
<proteinExistence type="predicted"/>
<dbReference type="PANTHER" id="PTHR37997">
    <property type="entry name" value="TRANSMEMBRANE PROTEIN C1ORF162"/>
    <property type="match status" value="1"/>
</dbReference>
<evidence type="ECO:0000256" key="2">
    <source>
        <dbReference type="SAM" id="Phobius"/>
    </source>
</evidence>
<dbReference type="Proteomes" id="UP000527355">
    <property type="component" value="Unassembled WGS sequence"/>
</dbReference>
<dbReference type="AlphaFoldDB" id="A0A7J7SPC7"/>
<comment type="caution">
    <text evidence="3">The sequence shown here is derived from an EMBL/GenBank/DDBJ whole genome shotgun (WGS) entry which is preliminary data.</text>
</comment>
<reference evidence="3 4" key="1">
    <citation type="journal article" date="2020" name="Nature">
        <title>Six reference-quality genomes reveal evolution of bat adaptations.</title>
        <authorList>
            <person name="Jebb D."/>
            <person name="Huang Z."/>
            <person name="Pippel M."/>
            <person name="Hughes G.M."/>
            <person name="Lavrichenko K."/>
            <person name="Devanna P."/>
            <person name="Winkler S."/>
            <person name="Jermiin L.S."/>
            <person name="Skirmuntt E.C."/>
            <person name="Katzourakis A."/>
            <person name="Burkitt-Gray L."/>
            <person name="Ray D.A."/>
            <person name="Sullivan K.A.M."/>
            <person name="Roscito J.G."/>
            <person name="Kirilenko B.M."/>
            <person name="Davalos L.M."/>
            <person name="Corthals A.P."/>
            <person name="Power M.L."/>
            <person name="Jones G."/>
            <person name="Ransome R.D."/>
            <person name="Dechmann D.K.N."/>
            <person name="Locatelli A.G."/>
            <person name="Puechmaille S.J."/>
            <person name="Fedrigo O."/>
            <person name="Jarvis E.D."/>
            <person name="Hiller M."/>
            <person name="Vernes S.C."/>
            <person name="Myers E.W."/>
            <person name="Teeling E.C."/>
        </authorList>
    </citation>
    <scope>NUCLEOTIDE SEQUENCE [LARGE SCALE GENOMIC DNA]</scope>
    <source>
        <strain evidence="3">MMyoMyo1</strain>
        <tissue evidence="3">Flight muscle</tissue>
    </source>
</reference>
<accession>A0A7J7SPC7</accession>
<gene>
    <name evidence="3" type="ORF">mMyoMyo1_001764</name>
</gene>
<dbReference type="InterPro" id="IPR037763">
    <property type="entry name" value="C1orf162"/>
</dbReference>